<accession>A0A1Y1HNP2</accession>
<evidence type="ECO:0000256" key="5">
    <source>
        <dbReference type="ARBA" id="ARBA00022737"/>
    </source>
</evidence>
<organism evidence="11 12">
    <name type="scientific">Klebsormidium nitens</name>
    <name type="common">Green alga</name>
    <name type="synonym">Ulothrix nitens</name>
    <dbReference type="NCBI Taxonomy" id="105231"/>
    <lineage>
        <taxon>Eukaryota</taxon>
        <taxon>Viridiplantae</taxon>
        <taxon>Streptophyta</taxon>
        <taxon>Klebsormidiophyceae</taxon>
        <taxon>Klebsormidiales</taxon>
        <taxon>Klebsormidiaceae</taxon>
        <taxon>Klebsormidium</taxon>
    </lineage>
</organism>
<keyword evidence="11" id="KW-0808">Transferase</keyword>
<keyword evidence="2" id="KW-0433">Leucine-rich repeat</keyword>
<dbReference type="PRINTS" id="PR00019">
    <property type="entry name" value="LEURICHRPT"/>
</dbReference>
<dbReference type="EMBL" id="DF236999">
    <property type="protein sequence ID" value="GAQ80265.1"/>
    <property type="molecule type" value="Genomic_DNA"/>
</dbReference>
<evidence type="ECO:0000313" key="12">
    <source>
        <dbReference type="Proteomes" id="UP000054558"/>
    </source>
</evidence>
<evidence type="ECO:0000256" key="1">
    <source>
        <dbReference type="ARBA" id="ARBA00004167"/>
    </source>
</evidence>
<dbReference type="PANTHER" id="PTHR27000:SF679">
    <property type="entry name" value="OS01G0170300 PROTEIN"/>
    <property type="match status" value="1"/>
</dbReference>
<keyword evidence="7 10" id="KW-0472">Membrane</keyword>
<dbReference type="OMA" id="TENEFDM"/>
<sequence>MKIKAAVGSNDNGAFSSWVEGSDPCGDGVWLHITCDWSQSNPVSNKDATNYAVVVTLDLTNLNIAAPFPTDITSLTNLVTLKIGGNRFAGDLTSVNFSRLSQLQSLILDNNSLSGTIPKSLALLPSLTSINAANNGFNGIANELSALKKLKTLTLSNNPLGGQGIPSFLDGSFTALTDLQLQINRLTGVIPDQIGNMKTLRDVQLQNNRLLGSIPDLSKLNSLVLLDLSQNSLGAVDENGSLNTTSPIGIPASLSNLQALQHLDLSQNKLSGPVPDQLAYLNRLLHLDLSNNKLTGPVPTSFTNMRNLQSINLGGNQLGGAVPSFFKNMTALQEISLNGNSFTGSVPLSIFQGPSIRALDLSDNSFGGPLPVCLTTLDLTFLNLDNNQLSGTLPLELGNLSRLEILGLGYNNFTGEVPSTICNGLKNMKALDISNNRLTGNLTNSCLFDRVRYPDLHLWYDNNFFTCSADSSCPPSLVANPFKNLTLGVDPQIASSLLALAPAPSPAGFLTTGPVRNGTNQQVAPPPAAPASGATKSFIASASIFVVIAGLVALVF</sequence>
<dbReference type="OrthoDB" id="1425676at2759"/>
<dbReference type="STRING" id="105231.A0A1Y1HNP2"/>
<dbReference type="FunFam" id="3.80.10.10:FF:000095">
    <property type="entry name" value="LRR receptor-like serine/threonine-protein kinase GSO1"/>
    <property type="match status" value="1"/>
</dbReference>
<evidence type="ECO:0000256" key="2">
    <source>
        <dbReference type="ARBA" id="ARBA00022614"/>
    </source>
</evidence>
<dbReference type="Pfam" id="PF00560">
    <property type="entry name" value="LRR_1"/>
    <property type="match status" value="4"/>
</dbReference>
<evidence type="ECO:0000256" key="7">
    <source>
        <dbReference type="ARBA" id="ARBA00023136"/>
    </source>
</evidence>
<keyword evidence="9" id="KW-0325">Glycoprotein</keyword>
<keyword evidence="3 10" id="KW-0812">Transmembrane</keyword>
<dbReference type="FunFam" id="3.80.10.10:FF:000041">
    <property type="entry name" value="LRR receptor-like serine/threonine-protein kinase ERECTA"/>
    <property type="match status" value="1"/>
</dbReference>
<dbReference type="InterPro" id="IPR001611">
    <property type="entry name" value="Leu-rich_rpt"/>
</dbReference>
<dbReference type="InterPro" id="IPR003591">
    <property type="entry name" value="Leu-rich_rpt_typical-subtyp"/>
</dbReference>
<gene>
    <name evidence="11" type="ORF">KFL_000500170</name>
</gene>
<proteinExistence type="predicted"/>
<reference evidence="11 12" key="1">
    <citation type="journal article" date="2014" name="Nat. Commun.">
        <title>Klebsormidium flaccidum genome reveals primary factors for plant terrestrial adaptation.</title>
        <authorList>
            <person name="Hori K."/>
            <person name="Maruyama F."/>
            <person name="Fujisawa T."/>
            <person name="Togashi T."/>
            <person name="Yamamoto N."/>
            <person name="Seo M."/>
            <person name="Sato S."/>
            <person name="Yamada T."/>
            <person name="Mori H."/>
            <person name="Tajima N."/>
            <person name="Moriyama T."/>
            <person name="Ikeuchi M."/>
            <person name="Watanabe M."/>
            <person name="Wada H."/>
            <person name="Kobayashi K."/>
            <person name="Saito M."/>
            <person name="Masuda T."/>
            <person name="Sasaki-Sekimoto Y."/>
            <person name="Mashiguchi K."/>
            <person name="Awai K."/>
            <person name="Shimojima M."/>
            <person name="Masuda S."/>
            <person name="Iwai M."/>
            <person name="Nobusawa T."/>
            <person name="Narise T."/>
            <person name="Kondo S."/>
            <person name="Saito H."/>
            <person name="Sato R."/>
            <person name="Murakawa M."/>
            <person name="Ihara Y."/>
            <person name="Oshima-Yamada Y."/>
            <person name="Ohtaka K."/>
            <person name="Satoh M."/>
            <person name="Sonobe K."/>
            <person name="Ishii M."/>
            <person name="Ohtani R."/>
            <person name="Kanamori-Sato M."/>
            <person name="Honoki R."/>
            <person name="Miyazaki D."/>
            <person name="Mochizuki H."/>
            <person name="Umetsu J."/>
            <person name="Higashi K."/>
            <person name="Shibata D."/>
            <person name="Kamiya Y."/>
            <person name="Sato N."/>
            <person name="Nakamura Y."/>
            <person name="Tabata S."/>
            <person name="Ida S."/>
            <person name="Kurokawa K."/>
            <person name="Ohta H."/>
        </authorList>
    </citation>
    <scope>NUCLEOTIDE SEQUENCE [LARGE SCALE GENOMIC DNA]</scope>
    <source>
        <strain evidence="11 12">NIES-2285</strain>
    </source>
</reference>
<dbReference type="Pfam" id="PF13855">
    <property type="entry name" value="LRR_8"/>
    <property type="match status" value="2"/>
</dbReference>
<keyword evidence="6 10" id="KW-1133">Transmembrane helix</keyword>
<keyword evidence="8 11" id="KW-0675">Receptor</keyword>
<dbReference type="AlphaFoldDB" id="A0A1Y1HNP2"/>
<keyword evidence="12" id="KW-1185">Reference proteome</keyword>
<keyword evidence="5" id="KW-0677">Repeat</keyword>
<evidence type="ECO:0000256" key="6">
    <source>
        <dbReference type="ARBA" id="ARBA00022989"/>
    </source>
</evidence>
<evidence type="ECO:0000256" key="4">
    <source>
        <dbReference type="ARBA" id="ARBA00022729"/>
    </source>
</evidence>
<dbReference type="GO" id="GO:0016020">
    <property type="term" value="C:membrane"/>
    <property type="evidence" value="ECO:0007669"/>
    <property type="project" value="UniProtKB-SubCell"/>
</dbReference>
<dbReference type="PANTHER" id="PTHR27000">
    <property type="entry name" value="LEUCINE-RICH REPEAT RECEPTOR-LIKE PROTEIN KINASE FAMILY PROTEIN-RELATED"/>
    <property type="match status" value="1"/>
</dbReference>
<evidence type="ECO:0000256" key="9">
    <source>
        <dbReference type="ARBA" id="ARBA00023180"/>
    </source>
</evidence>
<name>A0A1Y1HNP2_KLENI</name>
<evidence type="ECO:0000256" key="3">
    <source>
        <dbReference type="ARBA" id="ARBA00022692"/>
    </source>
</evidence>
<protein>
    <submittedName>
        <fullName evidence="11">LRR receptor-like serine/threonine-protein kinase FLS2</fullName>
    </submittedName>
</protein>
<dbReference type="GO" id="GO:0016301">
    <property type="term" value="F:kinase activity"/>
    <property type="evidence" value="ECO:0007669"/>
    <property type="project" value="UniProtKB-KW"/>
</dbReference>
<keyword evidence="4" id="KW-0732">Signal</keyword>
<dbReference type="SUPFAM" id="SSF52047">
    <property type="entry name" value="RNI-like"/>
    <property type="match status" value="1"/>
</dbReference>
<dbReference type="Proteomes" id="UP000054558">
    <property type="component" value="Unassembled WGS sequence"/>
</dbReference>
<evidence type="ECO:0000256" key="8">
    <source>
        <dbReference type="ARBA" id="ARBA00023170"/>
    </source>
</evidence>
<evidence type="ECO:0000313" key="11">
    <source>
        <dbReference type="EMBL" id="GAQ80265.1"/>
    </source>
</evidence>
<dbReference type="SMART" id="SM00369">
    <property type="entry name" value="LRR_TYP"/>
    <property type="match status" value="8"/>
</dbReference>
<dbReference type="Gene3D" id="3.80.10.10">
    <property type="entry name" value="Ribonuclease Inhibitor"/>
    <property type="match status" value="2"/>
</dbReference>
<feature type="transmembrane region" description="Helical" evidence="10">
    <location>
        <begin position="537"/>
        <end position="555"/>
    </location>
</feature>
<comment type="subcellular location">
    <subcellularLocation>
        <location evidence="1">Membrane</location>
        <topology evidence="1">Single-pass membrane protein</topology>
    </subcellularLocation>
</comment>
<evidence type="ECO:0000256" key="10">
    <source>
        <dbReference type="SAM" id="Phobius"/>
    </source>
</evidence>
<dbReference type="InterPro" id="IPR032675">
    <property type="entry name" value="LRR_dom_sf"/>
</dbReference>
<keyword evidence="11" id="KW-0418">Kinase</keyword>